<dbReference type="GO" id="GO:0015369">
    <property type="term" value="F:calcium:proton antiporter activity"/>
    <property type="evidence" value="ECO:0007669"/>
    <property type="project" value="TreeGrafter"/>
</dbReference>
<dbReference type="OrthoDB" id="1699231at2759"/>
<evidence type="ECO:0000256" key="2">
    <source>
        <dbReference type="ARBA" id="ARBA00008170"/>
    </source>
</evidence>
<feature type="transmembrane region" description="Helical" evidence="8">
    <location>
        <begin position="304"/>
        <end position="323"/>
    </location>
</feature>
<evidence type="ECO:0000256" key="6">
    <source>
        <dbReference type="ARBA" id="ARBA00023065"/>
    </source>
</evidence>
<dbReference type="InterPro" id="IPR004713">
    <property type="entry name" value="CaH_exchang"/>
</dbReference>
<feature type="transmembrane region" description="Helical" evidence="8">
    <location>
        <begin position="183"/>
        <end position="201"/>
    </location>
</feature>
<evidence type="ECO:0000313" key="11">
    <source>
        <dbReference type="Proteomes" id="UP000769528"/>
    </source>
</evidence>
<comment type="similarity">
    <text evidence="2">Belongs to the Ca(2+):cation antiporter (CaCA) (TC 2.A.19) family.</text>
</comment>
<name>A0A9P8Q069_9ASCO</name>
<evidence type="ECO:0000259" key="9">
    <source>
        <dbReference type="Pfam" id="PF01699"/>
    </source>
</evidence>
<evidence type="ECO:0000256" key="3">
    <source>
        <dbReference type="ARBA" id="ARBA00022448"/>
    </source>
</evidence>
<feature type="transmembrane region" description="Helical" evidence="8">
    <location>
        <begin position="343"/>
        <end position="361"/>
    </location>
</feature>
<keyword evidence="7 8" id="KW-0472">Membrane</keyword>
<feature type="transmembrane region" description="Helical" evidence="8">
    <location>
        <begin position="514"/>
        <end position="533"/>
    </location>
</feature>
<feature type="transmembrane region" description="Helical" evidence="8">
    <location>
        <begin position="236"/>
        <end position="255"/>
    </location>
</feature>
<sequence length="560" mass="62747">MSQPINNILSNDALKQTNELTNHNDDDDDLFNEQLSKISSAATEPIYLTHGNPNSLIDEIETIKNESNPSKKGRDKRTKLNRAQTAPILRFNYQQNIGVEYKIPNKLINKIPTVKQEVSIFYTIVQYFKAFKDEIIGKNLDRLDNLIQSFFSLPYIVKFIKIWHWGENLPYIGSIFQIFRCCLNTRLVFLLIFFPIGLIFYFQNQDYLAVIFLFLSLMFFAKVLSNTTEIASEHFGPVLGSLLNATFGNLVELIISGTTVSKEDSTLTITSLIGSIISNNLFVIGSCFFFGGLEGIKLIDKKPLVSNLVFFISITLLLSMMSVINDIDSNRINDNFKMNTSQITASFILVNYLVYLIMNTNEQFKALKVKKIPDEEITNDNNLDLSDDSDSEDDDSDFEHEEIIPSKIVCFGTLALSIAGLGPCANFFVESLKKLTDDKPISKVFIGLIILPLAGSLPEHISSIIAAHKGNMDLSINLAIGSSNQVIGFVLPIIQFISSHYPETKFSLYLEDYIASYLFICAFVSSACIMNGLMFGVNIFHGVLCITSFGFIVVLTFANA</sequence>
<keyword evidence="11" id="KW-1185">Reference proteome</keyword>
<evidence type="ECO:0000256" key="8">
    <source>
        <dbReference type="SAM" id="Phobius"/>
    </source>
</evidence>
<dbReference type="PANTHER" id="PTHR31503">
    <property type="entry name" value="VACUOLAR CALCIUM ION TRANSPORTER"/>
    <property type="match status" value="1"/>
</dbReference>
<reference evidence="10" key="2">
    <citation type="submission" date="2021-01" db="EMBL/GenBank/DDBJ databases">
        <authorList>
            <person name="Schikora-Tamarit M.A."/>
        </authorList>
    </citation>
    <scope>NUCLEOTIDE SEQUENCE</scope>
    <source>
        <strain evidence="10">CBS6341</strain>
    </source>
</reference>
<feature type="transmembrane region" description="Helical" evidence="8">
    <location>
        <begin position="441"/>
        <end position="462"/>
    </location>
</feature>
<dbReference type="Pfam" id="PF01699">
    <property type="entry name" value="Na_Ca_ex"/>
    <property type="match status" value="2"/>
</dbReference>
<evidence type="ECO:0000313" key="10">
    <source>
        <dbReference type="EMBL" id="KAH3680802.1"/>
    </source>
</evidence>
<evidence type="ECO:0000256" key="1">
    <source>
        <dbReference type="ARBA" id="ARBA00004127"/>
    </source>
</evidence>
<feature type="transmembrane region" description="Helical" evidence="8">
    <location>
        <begin position="207"/>
        <end position="224"/>
    </location>
</feature>
<feature type="transmembrane region" description="Helical" evidence="8">
    <location>
        <begin position="408"/>
        <end position="429"/>
    </location>
</feature>
<keyword evidence="4 8" id="KW-0812">Transmembrane</keyword>
<dbReference type="Gene3D" id="1.20.1420.30">
    <property type="entry name" value="NCX, central ion-binding region"/>
    <property type="match status" value="1"/>
</dbReference>
<dbReference type="EMBL" id="JAEUBF010000039">
    <property type="protein sequence ID" value="KAH3680802.1"/>
    <property type="molecule type" value="Genomic_DNA"/>
</dbReference>
<dbReference type="Proteomes" id="UP000769528">
    <property type="component" value="Unassembled WGS sequence"/>
</dbReference>
<feature type="transmembrane region" description="Helical" evidence="8">
    <location>
        <begin position="540"/>
        <end position="558"/>
    </location>
</feature>
<dbReference type="GO" id="GO:0012505">
    <property type="term" value="C:endomembrane system"/>
    <property type="evidence" value="ECO:0007669"/>
    <property type="project" value="UniProtKB-SubCell"/>
</dbReference>
<reference evidence="10" key="1">
    <citation type="journal article" date="2021" name="Open Biol.">
        <title>Shared evolutionary footprints suggest mitochondrial oxidative damage underlies multiple complex I losses in fungi.</title>
        <authorList>
            <person name="Schikora-Tamarit M.A."/>
            <person name="Marcet-Houben M."/>
            <person name="Nosek J."/>
            <person name="Gabaldon T."/>
        </authorList>
    </citation>
    <scope>NUCLEOTIDE SEQUENCE</scope>
    <source>
        <strain evidence="10">CBS6341</strain>
    </source>
</reference>
<feature type="transmembrane region" description="Helical" evidence="8">
    <location>
        <begin position="474"/>
        <end position="494"/>
    </location>
</feature>
<organism evidence="10 11">
    <name type="scientific">Wickerhamomyces mucosus</name>
    <dbReference type="NCBI Taxonomy" id="1378264"/>
    <lineage>
        <taxon>Eukaryota</taxon>
        <taxon>Fungi</taxon>
        <taxon>Dikarya</taxon>
        <taxon>Ascomycota</taxon>
        <taxon>Saccharomycotina</taxon>
        <taxon>Saccharomycetes</taxon>
        <taxon>Phaffomycetales</taxon>
        <taxon>Wickerhamomycetaceae</taxon>
        <taxon>Wickerhamomyces</taxon>
    </lineage>
</organism>
<accession>A0A9P8Q069</accession>
<feature type="domain" description="Sodium/calcium exchanger membrane region" evidence="9">
    <location>
        <begin position="411"/>
        <end position="557"/>
    </location>
</feature>
<dbReference type="InterPro" id="IPR004837">
    <property type="entry name" value="NaCa_Exmemb"/>
</dbReference>
<dbReference type="AlphaFoldDB" id="A0A9P8Q069"/>
<keyword evidence="3" id="KW-0813">Transport</keyword>
<evidence type="ECO:0000256" key="7">
    <source>
        <dbReference type="ARBA" id="ARBA00023136"/>
    </source>
</evidence>
<dbReference type="InterPro" id="IPR044880">
    <property type="entry name" value="NCX_ion-bd_dom_sf"/>
</dbReference>
<comment type="caution">
    <text evidence="10">The sequence shown here is derived from an EMBL/GenBank/DDBJ whole genome shotgun (WGS) entry which is preliminary data.</text>
</comment>
<protein>
    <recommendedName>
        <fullName evidence="9">Sodium/calcium exchanger membrane region domain-containing protein</fullName>
    </recommendedName>
</protein>
<dbReference type="GO" id="GO:0000329">
    <property type="term" value="C:fungal-type vacuole membrane"/>
    <property type="evidence" value="ECO:0007669"/>
    <property type="project" value="TreeGrafter"/>
</dbReference>
<evidence type="ECO:0000256" key="4">
    <source>
        <dbReference type="ARBA" id="ARBA00022692"/>
    </source>
</evidence>
<feature type="transmembrane region" description="Helical" evidence="8">
    <location>
        <begin position="267"/>
        <end position="292"/>
    </location>
</feature>
<dbReference type="GO" id="GO:0006874">
    <property type="term" value="P:intracellular calcium ion homeostasis"/>
    <property type="evidence" value="ECO:0007669"/>
    <property type="project" value="TreeGrafter"/>
</dbReference>
<keyword evidence="5 8" id="KW-1133">Transmembrane helix</keyword>
<feature type="domain" description="Sodium/calcium exchanger membrane region" evidence="9">
    <location>
        <begin position="209"/>
        <end position="359"/>
    </location>
</feature>
<comment type="subcellular location">
    <subcellularLocation>
        <location evidence="1">Endomembrane system</location>
        <topology evidence="1">Multi-pass membrane protein</topology>
    </subcellularLocation>
</comment>
<proteinExistence type="inferred from homology"/>
<keyword evidence="6" id="KW-0406">Ion transport</keyword>
<dbReference type="PANTHER" id="PTHR31503:SF22">
    <property type="entry name" value="VACUOLAR CALCIUM ION TRANSPORTER"/>
    <property type="match status" value="1"/>
</dbReference>
<evidence type="ECO:0000256" key="5">
    <source>
        <dbReference type="ARBA" id="ARBA00022989"/>
    </source>
</evidence>
<gene>
    <name evidence="10" type="ORF">WICMUC_000153</name>
</gene>